<protein>
    <submittedName>
        <fullName evidence="2">Uncharacterized protein</fullName>
    </submittedName>
</protein>
<organism evidence="2 3">
    <name type="scientific">Sphingomonas kyungheensis</name>
    <dbReference type="NCBI Taxonomy" id="1069987"/>
    <lineage>
        <taxon>Bacteria</taxon>
        <taxon>Pseudomonadati</taxon>
        <taxon>Pseudomonadota</taxon>
        <taxon>Alphaproteobacteria</taxon>
        <taxon>Sphingomonadales</taxon>
        <taxon>Sphingomonadaceae</taxon>
        <taxon>Sphingomonas</taxon>
    </lineage>
</organism>
<proteinExistence type="predicted"/>
<sequence>MSNPEIQSAASAQDAAPVTASVMSADQHTELAGLIEQASNPNLSPLGRAPILARIEALHAGAALDPAAAAQAAQEATAAEFAPTSAAAYSFEQHVPPGLEIADPDGLGALKGDLLSAGVPSELANGAFSDIAQLHATGAFESDASYMEAGRQCRAMIERSHGPAAKQMIADGLAYLEATAARFPNLEDAITAAMVSPMALLAAAQMKQLGMGSRK</sequence>
<evidence type="ECO:0000256" key="1">
    <source>
        <dbReference type="SAM" id="MobiDB-lite"/>
    </source>
</evidence>
<gene>
    <name evidence="2" type="ORF">V8201_09140</name>
</gene>
<evidence type="ECO:0000313" key="2">
    <source>
        <dbReference type="EMBL" id="MEI5687239.1"/>
    </source>
</evidence>
<comment type="caution">
    <text evidence="2">The sequence shown here is derived from an EMBL/GenBank/DDBJ whole genome shotgun (WGS) entry which is preliminary data.</text>
</comment>
<accession>A0ABU8H2N0</accession>
<keyword evidence="3" id="KW-1185">Reference proteome</keyword>
<feature type="region of interest" description="Disordered" evidence="1">
    <location>
        <begin position="1"/>
        <end position="20"/>
    </location>
</feature>
<evidence type="ECO:0000313" key="3">
    <source>
        <dbReference type="Proteomes" id="UP001367771"/>
    </source>
</evidence>
<reference evidence="2 3" key="1">
    <citation type="journal article" date="2013" name="Int. J. Syst. Evol. Microbiol.">
        <title>Sphingomonas kyungheensis sp. nov., a bacterium with ginsenoside-converting activity isolated from soil of a ginseng field.</title>
        <authorList>
            <person name="Son H.M."/>
            <person name="Yang J.E."/>
            <person name="Park Y."/>
            <person name="Han C.K."/>
            <person name="Kim S.G."/>
            <person name="Kook M."/>
            <person name="Yi T.H."/>
        </authorList>
    </citation>
    <scope>NUCLEOTIDE SEQUENCE [LARGE SCALE GENOMIC DNA]</scope>
    <source>
        <strain evidence="2 3">LMG 26582</strain>
    </source>
</reference>
<dbReference type="RefSeq" id="WP_336545093.1">
    <property type="nucleotide sequence ID" value="NZ_JBBBDM010000003.1"/>
</dbReference>
<dbReference type="EMBL" id="JBBBDM010000003">
    <property type="protein sequence ID" value="MEI5687239.1"/>
    <property type="molecule type" value="Genomic_DNA"/>
</dbReference>
<dbReference type="Proteomes" id="UP001367771">
    <property type="component" value="Unassembled WGS sequence"/>
</dbReference>
<name>A0ABU8H2N0_9SPHN</name>
<feature type="compositionally biased region" description="Polar residues" evidence="1">
    <location>
        <begin position="1"/>
        <end position="11"/>
    </location>
</feature>